<sequence>MITLHTHSLSSYKRDSNEVFAEFDDRFEIVFFSAERLENLEESLYKKLTFYRSLGLVYGVLSGLGVFLVLFAIGAINIYEGFFEDILLKREFSLDYEGMIGLLATAFLLIVVTLLPSLSGGESNAVANVLKSWFNAEARRKNRLKYALSKLHTKPLHIYSPDTLSYEEMGLLFGALNSLKQTKFNVILHIRNEGLGALKQILNYNGEVVRENSELNAEKIVKLLDKSELAMLELASFASVKNEKTNILAIDLLEILATNLLSHSDQIGAFLHRGFNEYALLKNKFQGYSELVFSVKVDERLRGKAEFFIRANLENIVSKLHEPLGIYWLLERAIDYEMLHKRQIWLLKTLINTALNANSFRVFALPILKDGLKFESLNSEFSTSMLKSLDILALQSLLECLKRAGRFEDALIINKYLSPINPCKYALLEAILLERMGKFDNALNTMKGIEIIKLNAADEALFYERFAWLFVSARFDLEQENGLKALEKLKEILDKNNELATPCRIWNLNNIIANYHEWMNDLENALKFHEKAMKFPAISESEYAASLLNYSIVLRLIFLRDGDAKNLHNALKYAQNAQNFKQNLGDLDESPIVLHNIALHIFYGIVSGVFETHMAEQMQSYAKRALAVIEATNSSKKLAVILAENIAAKKLLNIDTTELEKRLKMLDTTSDLAIIDDMKMRFKKFAKKELL</sequence>
<dbReference type="Proteomes" id="UP000789359">
    <property type="component" value="Unassembled WGS sequence"/>
</dbReference>
<keyword evidence="1" id="KW-0812">Transmembrane</keyword>
<evidence type="ECO:0000256" key="1">
    <source>
        <dbReference type="SAM" id="Phobius"/>
    </source>
</evidence>
<keyword evidence="1" id="KW-1133">Transmembrane helix</keyword>
<feature type="transmembrane region" description="Helical" evidence="1">
    <location>
        <begin position="100"/>
        <end position="118"/>
    </location>
</feature>
<evidence type="ECO:0008006" key="4">
    <source>
        <dbReference type="Google" id="ProtNLM"/>
    </source>
</evidence>
<proteinExistence type="predicted"/>
<reference evidence="2 3" key="1">
    <citation type="submission" date="2020-11" db="EMBL/GenBank/DDBJ databases">
        <authorList>
            <person name="Peeters C."/>
        </authorList>
    </citation>
    <scope>NUCLEOTIDE SEQUENCE [LARGE SCALE GENOMIC DNA]</scope>
    <source>
        <strain evidence="2 3">LMG 8286</strain>
    </source>
</reference>
<evidence type="ECO:0000313" key="2">
    <source>
        <dbReference type="EMBL" id="CAD7288142.1"/>
    </source>
</evidence>
<keyword evidence="1" id="KW-0472">Membrane</keyword>
<gene>
    <name evidence="2" type="ORF">LMG8286_01158</name>
</gene>
<dbReference type="RefSeq" id="WP_230056917.1">
    <property type="nucleotide sequence ID" value="NZ_CAJHOE010000002.1"/>
</dbReference>
<keyword evidence="3" id="KW-1185">Reference proteome</keyword>
<comment type="caution">
    <text evidence="2">The sequence shown here is derived from an EMBL/GenBank/DDBJ whole genome shotgun (WGS) entry which is preliminary data.</text>
</comment>
<name>A0ABN7KBE0_9BACT</name>
<organism evidence="2 3">
    <name type="scientific">Campylobacter suis</name>
    <dbReference type="NCBI Taxonomy" id="2790657"/>
    <lineage>
        <taxon>Bacteria</taxon>
        <taxon>Pseudomonadati</taxon>
        <taxon>Campylobacterota</taxon>
        <taxon>Epsilonproteobacteria</taxon>
        <taxon>Campylobacterales</taxon>
        <taxon>Campylobacteraceae</taxon>
        <taxon>Campylobacter</taxon>
    </lineage>
</organism>
<protein>
    <recommendedName>
        <fullName evidence="4">Tetratricopeptide repeat protein</fullName>
    </recommendedName>
</protein>
<evidence type="ECO:0000313" key="3">
    <source>
        <dbReference type="Proteomes" id="UP000789359"/>
    </source>
</evidence>
<accession>A0ABN7KBE0</accession>
<dbReference type="EMBL" id="CAJHOE010000002">
    <property type="protein sequence ID" value="CAD7288142.1"/>
    <property type="molecule type" value="Genomic_DNA"/>
</dbReference>
<feature type="transmembrane region" description="Helical" evidence="1">
    <location>
        <begin position="56"/>
        <end position="79"/>
    </location>
</feature>